<keyword evidence="3" id="KW-0004">4Fe-4S</keyword>
<evidence type="ECO:0000259" key="9">
    <source>
        <dbReference type="PROSITE" id="PS51379"/>
    </source>
</evidence>
<dbReference type="Proteomes" id="UP000262195">
    <property type="component" value="Unassembled WGS sequence"/>
</dbReference>
<keyword evidence="4 8" id="KW-0479">Metal-binding</keyword>
<comment type="cofactor">
    <cofactor evidence="1">
        <name>[4Fe-4S] cluster</name>
        <dbReference type="ChEBI" id="CHEBI:49883"/>
    </cofactor>
</comment>
<organism evidence="10 11">
    <name type="scientific">Bavariicoccus seileri</name>
    <dbReference type="NCBI Taxonomy" id="549685"/>
    <lineage>
        <taxon>Bacteria</taxon>
        <taxon>Bacillati</taxon>
        <taxon>Bacillota</taxon>
        <taxon>Bacilli</taxon>
        <taxon>Lactobacillales</taxon>
        <taxon>Enterococcaceae</taxon>
        <taxon>Bavariicoccus</taxon>
    </lineage>
</organism>
<keyword evidence="2 8" id="KW-0813">Transport</keyword>
<dbReference type="InterPro" id="IPR001080">
    <property type="entry name" value="3Fe4S_ferredoxin"/>
</dbReference>
<proteinExistence type="predicted"/>
<name>A0A3D4S343_9ENTE</name>
<dbReference type="SUPFAM" id="SSF54862">
    <property type="entry name" value="4Fe-4S ferredoxins"/>
    <property type="match status" value="1"/>
</dbReference>
<dbReference type="GO" id="GO:0009055">
    <property type="term" value="F:electron transfer activity"/>
    <property type="evidence" value="ECO:0007669"/>
    <property type="project" value="UniProtKB-UniRule"/>
</dbReference>
<evidence type="ECO:0000256" key="6">
    <source>
        <dbReference type="ARBA" id="ARBA00023004"/>
    </source>
</evidence>
<dbReference type="Gene3D" id="3.30.70.20">
    <property type="match status" value="1"/>
</dbReference>
<dbReference type="AlphaFoldDB" id="A0A3D4S343"/>
<comment type="caution">
    <text evidence="10">The sequence shown here is derived from an EMBL/GenBank/DDBJ whole genome shotgun (WGS) entry which is preliminary data.</text>
</comment>
<dbReference type="InterPro" id="IPR052395">
    <property type="entry name" value="ET_Ferredoxin"/>
</dbReference>
<keyword evidence="7 8" id="KW-0411">Iron-sulfur</keyword>
<comment type="function">
    <text evidence="8">Ferredoxins are iron-sulfur proteins that transfer electrons in a wide variety of metabolic reactions.</text>
</comment>
<dbReference type="PANTHER" id="PTHR39163:SF1">
    <property type="entry name" value="FERREDOXIN"/>
    <property type="match status" value="1"/>
</dbReference>
<evidence type="ECO:0000256" key="5">
    <source>
        <dbReference type="ARBA" id="ARBA00022982"/>
    </source>
</evidence>
<accession>A0A3D4S343</accession>
<dbReference type="PROSITE" id="PS51379">
    <property type="entry name" value="4FE4S_FER_2"/>
    <property type="match status" value="1"/>
</dbReference>
<dbReference type="GO" id="GO:0005506">
    <property type="term" value="F:iron ion binding"/>
    <property type="evidence" value="ECO:0007669"/>
    <property type="project" value="UniProtKB-UniRule"/>
</dbReference>
<protein>
    <recommendedName>
        <fullName evidence="8">Ferredoxin</fullName>
    </recommendedName>
</protein>
<dbReference type="InterPro" id="IPR017896">
    <property type="entry name" value="4Fe4S_Fe-S-bd"/>
</dbReference>
<dbReference type="GO" id="GO:0051539">
    <property type="term" value="F:4 iron, 4 sulfur cluster binding"/>
    <property type="evidence" value="ECO:0007669"/>
    <property type="project" value="UniProtKB-KW"/>
</dbReference>
<evidence type="ECO:0000256" key="2">
    <source>
        <dbReference type="ARBA" id="ARBA00022448"/>
    </source>
</evidence>
<feature type="domain" description="4Fe-4S ferredoxin-type" evidence="9">
    <location>
        <begin position="1"/>
        <end position="29"/>
    </location>
</feature>
<dbReference type="Pfam" id="PF13370">
    <property type="entry name" value="Fer4_13"/>
    <property type="match status" value="1"/>
</dbReference>
<dbReference type="EMBL" id="DQHO01000003">
    <property type="protein sequence ID" value="HCS93217.1"/>
    <property type="molecule type" value="Genomic_DNA"/>
</dbReference>
<evidence type="ECO:0000256" key="4">
    <source>
        <dbReference type="ARBA" id="ARBA00022723"/>
    </source>
</evidence>
<gene>
    <name evidence="10" type="ORF">DIW15_00725</name>
</gene>
<keyword evidence="5 8" id="KW-0249">Electron transport</keyword>
<evidence type="ECO:0000256" key="7">
    <source>
        <dbReference type="ARBA" id="ARBA00023014"/>
    </source>
</evidence>
<dbReference type="PANTHER" id="PTHR39163">
    <property type="entry name" value="FERREDOXIN"/>
    <property type="match status" value="1"/>
</dbReference>
<dbReference type="PRINTS" id="PR00352">
    <property type="entry name" value="3FE4SFRDOXIN"/>
</dbReference>
<evidence type="ECO:0000313" key="10">
    <source>
        <dbReference type="EMBL" id="HCS93217.1"/>
    </source>
</evidence>
<evidence type="ECO:0000313" key="11">
    <source>
        <dbReference type="Proteomes" id="UP000262195"/>
    </source>
</evidence>
<keyword evidence="6 8" id="KW-0408">Iron</keyword>
<evidence type="ECO:0000256" key="8">
    <source>
        <dbReference type="RuleBase" id="RU368020"/>
    </source>
</evidence>
<evidence type="ECO:0000256" key="3">
    <source>
        <dbReference type="ARBA" id="ARBA00022485"/>
    </source>
</evidence>
<reference evidence="10 11" key="1">
    <citation type="journal article" date="2018" name="Nat. Biotechnol.">
        <title>A standardized bacterial taxonomy based on genome phylogeny substantially revises the tree of life.</title>
        <authorList>
            <person name="Parks D.H."/>
            <person name="Chuvochina M."/>
            <person name="Waite D.W."/>
            <person name="Rinke C."/>
            <person name="Skarshewski A."/>
            <person name="Chaumeil P.A."/>
            <person name="Hugenholtz P."/>
        </authorList>
    </citation>
    <scope>NUCLEOTIDE SEQUENCE [LARGE SCALE GENOMIC DNA]</scope>
    <source>
        <strain evidence="10">UBA11306</strain>
    </source>
</reference>
<sequence length="75" mass="8348">MYCKVNQTECIACGICQLAAPNLFDYTNEGIAYFVPDNNSGRHPLNPQELIKMKIAYHKCPTGAIKRSVTPFPNS</sequence>
<evidence type="ECO:0000256" key="1">
    <source>
        <dbReference type="ARBA" id="ARBA00001966"/>
    </source>
</evidence>